<feature type="transmembrane region" description="Helical" evidence="1">
    <location>
        <begin position="99"/>
        <end position="122"/>
    </location>
</feature>
<dbReference type="GO" id="GO:0016747">
    <property type="term" value="F:acyltransferase activity, transferring groups other than amino-acyl groups"/>
    <property type="evidence" value="ECO:0007669"/>
    <property type="project" value="InterPro"/>
</dbReference>
<dbReference type="Proteomes" id="UP000287171">
    <property type="component" value="Unassembled WGS sequence"/>
</dbReference>
<name>A0A402BKF3_9CHLR</name>
<evidence type="ECO:0000313" key="4">
    <source>
        <dbReference type="Proteomes" id="UP000287171"/>
    </source>
</evidence>
<organism evidence="3 4">
    <name type="scientific">Dictyobacter alpinus</name>
    <dbReference type="NCBI Taxonomy" id="2014873"/>
    <lineage>
        <taxon>Bacteria</taxon>
        <taxon>Bacillati</taxon>
        <taxon>Chloroflexota</taxon>
        <taxon>Ktedonobacteria</taxon>
        <taxon>Ktedonobacterales</taxon>
        <taxon>Dictyobacteraceae</taxon>
        <taxon>Dictyobacter</taxon>
    </lineage>
</organism>
<keyword evidence="4" id="KW-1185">Reference proteome</keyword>
<comment type="caution">
    <text evidence="3">The sequence shown here is derived from an EMBL/GenBank/DDBJ whole genome shotgun (WGS) entry which is preliminary data.</text>
</comment>
<keyword evidence="3" id="KW-0808">Transferase</keyword>
<dbReference type="OrthoDB" id="147882at2"/>
<dbReference type="Pfam" id="PF01757">
    <property type="entry name" value="Acyl_transf_3"/>
    <property type="match status" value="1"/>
</dbReference>
<dbReference type="PANTHER" id="PTHR23028:SF53">
    <property type="entry name" value="ACYL_TRANSF_3 DOMAIN-CONTAINING PROTEIN"/>
    <property type="match status" value="1"/>
</dbReference>
<dbReference type="AlphaFoldDB" id="A0A402BKF3"/>
<evidence type="ECO:0000259" key="2">
    <source>
        <dbReference type="Pfam" id="PF01757"/>
    </source>
</evidence>
<feature type="transmembrane region" description="Helical" evidence="1">
    <location>
        <begin position="210"/>
        <end position="232"/>
    </location>
</feature>
<feature type="transmembrane region" description="Helical" evidence="1">
    <location>
        <begin position="185"/>
        <end position="204"/>
    </location>
</feature>
<feature type="domain" description="Acyltransferase 3" evidence="2">
    <location>
        <begin position="17"/>
        <end position="402"/>
    </location>
</feature>
<accession>A0A402BKF3</accession>
<keyword evidence="1" id="KW-0812">Transmembrane</keyword>
<sequence>MLTEQKPGGQKNTITMLDGVRGCAILIVIIFHVNWTNRNILTIVDWHKDPLAASIALAGGTGVTLFFVLSGFLLFLPYSKALLTAGRWPLARTFYVRRIMRIVPGYYISLIALILLTAPQYLQSQNLKALLLFLTFFMDSSAHTFRKLNGPYWTLAVEWQFYLILPLLALGILMLVKRVRLEKRLHAVTLCLLGIMIISMAVRYEGDYLVIHPTTIFLVSHGVTRILLFFGYGLSGKYIEEFAVGMLGALVYVYTQNISPEGILANKLRQLSLWLWGVGILILTFSAIWHLRSAPGSNAWPLLNPIMPYFYWLSEFILSIGYLFCIMAILFGPRELQRLFNWKPLRWIGLISYGLYIWHLPFIMLFEVQVVPRLPKMNRYLLYGLHWVWIAVVLIPFCILYYLYVEKPGIKIGDLWRKSIEGRRRARLQTKEVPVVPEQLELVSTQPGRLTQTIDK</sequence>
<dbReference type="PANTHER" id="PTHR23028">
    <property type="entry name" value="ACETYLTRANSFERASE"/>
    <property type="match status" value="1"/>
</dbReference>
<keyword evidence="1" id="KW-1133">Transmembrane helix</keyword>
<feature type="transmembrane region" description="Helical" evidence="1">
    <location>
        <begin position="55"/>
        <end position="78"/>
    </location>
</feature>
<reference evidence="4" key="1">
    <citation type="submission" date="2018-12" db="EMBL/GenBank/DDBJ databases">
        <title>Tengunoibacter tsumagoiensis gen. nov., sp. nov., Dictyobacter kobayashii sp. nov., D. alpinus sp. nov., and D. joshuensis sp. nov. and description of Dictyobacteraceae fam. nov. within the order Ktedonobacterales isolated from Tengu-no-mugimeshi.</title>
        <authorList>
            <person name="Wang C.M."/>
            <person name="Zheng Y."/>
            <person name="Sakai Y."/>
            <person name="Toyoda A."/>
            <person name="Minakuchi Y."/>
            <person name="Abe K."/>
            <person name="Yokota A."/>
            <person name="Yabe S."/>
        </authorList>
    </citation>
    <scope>NUCLEOTIDE SEQUENCE [LARGE SCALE GENOMIC DNA]</scope>
    <source>
        <strain evidence="4">Uno16</strain>
    </source>
</reference>
<keyword evidence="3" id="KW-0012">Acyltransferase</keyword>
<feature type="transmembrane region" description="Helical" evidence="1">
    <location>
        <begin position="386"/>
        <end position="405"/>
    </location>
</feature>
<feature type="transmembrane region" description="Helical" evidence="1">
    <location>
        <begin position="159"/>
        <end position="176"/>
    </location>
</feature>
<feature type="transmembrane region" description="Helical" evidence="1">
    <location>
        <begin position="12"/>
        <end position="35"/>
    </location>
</feature>
<evidence type="ECO:0000313" key="3">
    <source>
        <dbReference type="EMBL" id="GCE31819.1"/>
    </source>
</evidence>
<evidence type="ECO:0000256" key="1">
    <source>
        <dbReference type="SAM" id="Phobius"/>
    </source>
</evidence>
<feature type="transmembrane region" description="Helical" evidence="1">
    <location>
        <begin position="344"/>
        <end position="366"/>
    </location>
</feature>
<dbReference type="InterPro" id="IPR002656">
    <property type="entry name" value="Acyl_transf_3_dom"/>
</dbReference>
<feature type="transmembrane region" description="Helical" evidence="1">
    <location>
        <begin position="309"/>
        <end position="332"/>
    </location>
</feature>
<protein>
    <submittedName>
        <fullName evidence="3">Acyltransferase</fullName>
    </submittedName>
</protein>
<gene>
    <name evidence="3" type="ORF">KDA_73030</name>
</gene>
<keyword evidence="1" id="KW-0472">Membrane</keyword>
<dbReference type="InterPro" id="IPR050879">
    <property type="entry name" value="Acyltransferase_3"/>
</dbReference>
<feature type="transmembrane region" description="Helical" evidence="1">
    <location>
        <begin position="271"/>
        <end position="289"/>
    </location>
</feature>
<dbReference type="GO" id="GO:0016020">
    <property type="term" value="C:membrane"/>
    <property type="evidence" value="ECO:0007669"/>
    <property type="project" value="TreeGrafter"/>
</dbReference>
<dbReference type="RefSeq" id="WP_126631749.1">
    <property type="nucleotide sequence ID" value="NZ_BIFT01000002.1"/>
</dbReference>
<dbReference type="EMBL" id="BIFT01000002">
    <property type="protein sequence ID" value="GCE31819.1"/>
    <property type="molecule type" value="Genomic_DNA"/>
</dbReference>
<dbReference type="GO" id="GO:0000271">
    <property type="term" value="P:polysaccharide biosynthetic process"/>
    <property type="evidence" value="ECO:0007669"/>
    <property type="project" value="TreeGrafter"/>
</dbReference>
<proteinExistence type="predicted"/>